<comment type="caution">
    <text evidence="2">The sequence shown here is derived from an EMBL/GenBank/DDBJ whole genome shotgun (WGS) entry which is preliminary data.</text>
</comment>
<organism evidence="2 3">
    <name type="scientific">Mycena sanguinolenta</name>
    <dbReference type="NCBI Taxonomy" id="230812"/>
    <lineage>
        <taxon>Eukaryota</taxon>
        <taxon>Fungi</taxon>
        <taxon>Dikarya</taxon>
        <taxon>Basidiomycota</taxon>
        <taxon>Agaricomycotina</taxon>
        <taxon>Agaricomycetes</taxon>
        <taxon>Agaricomycetidae</taxon>
        <taxon>Agaricales</taxon>
        <taxon>Marasmiineae</taxon>
        <taxon>Mycenaceae</taxon>
        <taxon>Mycena</taxon>
    </lineage>
</organism>
<feature type="transmembrane region" description="Helical" evidence="1">
    <location>
        <begin position="178"/>
        <end position="202"/>
    </location>
</feature>
<reference evidence="2" key="1">
    <citation type="submission" date="2020-05" db="EMBL/GenBank/DDBJ databases">
        <title>Mycena genomes resolve the evolution of fungal bioluminescence.</title>
        <authorList>
            <person name="Tsai I.J."/>
        </authorList>
    </citation>
    <scope>NUCLEOTIDE SEQUENCE</scope>
    <source>
        <strain evidence="2">160909Yilan</strain>
    </source>
</reference>
<keyword evidence="1" id="KW-1133">Transmembrane helix</keyword>
<proteinExistence type="predicted"/>
<dbReference type="AlphaFoldDB" id="A0A8H6ZBE1"/>
<dbReference type="Proteomes" id="UP000623467">
    <property type="component" value="Unassembled WGS sequence"/>
</dbReference>
<keyword evidence="1" id="KW-0812">Transmembrane</keyword>
<evidence type="ECO:0000313" key="2">
    <source>
        <dbReference type="EMBL" id="KAF7375833.1"/>
    </source>
</evidence>
<feature type="transmembrane region" description="Helical" evidence="1">
    <location>
        <begin position="302"/>
        <end position="320"/>
    </location>
</feature>
<accession>A0A8H6ZBE1</accession>
<feature type="transmembrane region" description="Helical" evidence="1">
    <location>
        <begin position="137"/>
        <end position="158"/>
    </location>
</feature>
<evidence type="ECO:0000313" key="3">
    <source>
        <dbReference type="Proteomes" id="UP000623467"/>
    </source>
</evidence>
<feature type="transmembrane region" description="Helical" evidence="1">
    <location>
        <begin position="209"/>
        <end position="227"/>
    </location>
</feature>
<evidence type="ECO:0000256" key="1">
    <source>
        <dbReference type="SAM" id="Phobius"/>
    </source>
</evidence>
<feature type="transmembrane region" description="Helical" evidence="1">
    <location>
        <begin position="239"/>
        <end position="259"/>
    </location>
</feature>
<feature type="transmembrane region" description="Helical" evidence="1">
    <location>
        <begin position="266"/>
        <end position="282"/>
    </location>
</feature>
<keyword evidence="1" id="KW-0472">Membrane</keyword>
<gene>
    <name evidence="2" type="ORF">MSAN_00473200</name>
</gene>
<sequence>MVIGFARDGIAKQKKLRLLVTQNTPISGFYGPGSWWAWLITLGMTHAHMGVNFLVSGELPEELDYDLIGASGYIVAAAIDLTLKGRAIGHLGDGACGSPLLPALLCAERAVSVGTASSLFTIATASYVGGFSARRRVGIAIVPLVFVIVALGYSFRAHQAIYRENSRTPCRLPDGSRLVPGVSFMLVDIPPVLFQMVTAIVGGAFMSRLFWLVTGVIAAIPPVLAILLDRKLSWSTLNLSASIIAIAVLYTLMLGLFLTMGILAPLGLWVLLWGLQYIIAFFPEMGSFPVTGMSVMDMDQLAALLGVGFIAAFRTGLRILRIVRSRAHPAASTHEEHELTRLDP</sequence>
<protein>
    <submittedName>
        <fullName evidence="2">Uncharacterized protein</fullName>
    </submittedName>
</protein>
<name>A0A8H6ZBE1_9AGAR</name>
<dbReference type="OrthoDB" id="3550824at2759"/>
<dbReference type="EMBL" id="JACAZH010000002">
    <property type="protein sequence ID" value="KAF7375833.1"/>
    <property type="molecule type" value="Genomic_DNA"/>
</dbReference>
<keyword evidence="3" id="KW-1185">Reference proteome</keyword>